<organism evidence="6 7">
    <name type="scientific">Hypsizygus marmoreus</name>
    <name type="common">White beech mushroom</name>
    <name type="synonym">Agaricus marmoreus</name>
    <dbReference type="NCBI Taxonomy" id="39966"/>
    <lineage>
        <taxon>Eukaryota</taxon>
        <taxon>Fungi</taxon>
        <taxon>Dikarya</taxon>
        <taxon>Basidiomycota</taxon>
        <taxon>Agaricomycotina</taxon>
        <taxon>Agaricomycetes</taxon>
        <taxon>Agaricomycetidae</taxon>
        <taxon>Agaricales</taxon>
        <taxon>Tricholomatineae</taxon>
        <taxon>Lyophyllaceae</taxon>
        <taxon>Hypsizygus</taxon>
    </lineage>
</organism>
<evidence type="ECO:0000256" key="1">
    <source>
        <dbReference type="ARBA" id="ARBA00022723"/>
    </source>
</evidence>
<accession>A0A369JX05</accession>
<sequence>MPHTQLPALAQHFRQCQNCYRSDVPLKNCSGCNRSHYCSRECQKAHWRLHKDRCNHNRDVRTLVREHDLNNETAPLPGELSRRDADAILKTWVHIYKPALQIAVVNALTLQSTPARCQTHLVDLTLAPTPSISRHQQSIPGSFEVEHVHVRSFDDAIAASAAHEGLQHLLDRIEEESVPVRERGGLGFAVLLTRVPMLGPMLLTPFGMMERLDDLPVDPRWEISLKRFIRRGVPI</sequence>
<dbReference type="OrthoDB" id="432970at2759"/>
<comment type="caution">
    <text evidence="6">The sequence shown here is derived from an EMBL/GenBank/DDBJ whole genome shotgun (WGS) entry which is preliminary data.</text>
</comment>
<evidence type="ECO:0000313" key="6">
    <source>
        <dbReference type="EMBL" id="RDB26869.1"/>
    </source>
</evidence>
<proteinExistence type="predicted"/>
<keyword evidence="1" id="KW-0479">Metal-binding</keyword>
<feature type="domain" description="MYND-type" evidence="5">
    <location>
        <begin position="16"/>
        <end position="54"/>
    </location>
</feature>
<evidence type="ECO:0000256" key="4">
    <source>
        <dbReference type="PROSITE-ProRule" id="PRU00134"/>
    </source>
</evidence>
<dbReference type="SUPFAM" id="SSF144232">
    <property type="entry name" value="HIT/MYND zinc finger-like"/>
    <property type="match status" value="1"/>
</dbReference>
<protein>
    <recommendedName>
        <fullName evidence="5">MYND-type domain-containing protein</fullName>
    </recommendedName>
</protein>
<dbReference type="InParanoid" id="A0A369JX05"/>
<dbReference type="InterPro" id="IPR002893">
    <property type="entry name" value="Znf_MYND"/>
</dbReference>
<evidence type="ECO:0000313" key="7">
    <source>
        <dbReference type="Proteomes" id="UP000076154"/>
    </source>
</evidence>
<dbReference type="Gene3D" id="6.10.140.2220">
    <property type="match status" value="1"/>
</dbReference>
<dbReference type="Proteomes" id="UP000076154">
    <property type="component" value="Unassembled WGS sequence"/>
</dbReference>
<dbReference type="STRING" id="39966.A0A369JX05"/>
<dbReference type="EMBL" id="LUEZ02000021">
    <property type="protein sequence ID" value="RDB26869.1"/>
    <property type="molecule type" value="Genomic_DNA"/>
</dbReference>
<dbReference type="PROSITE" id="PS50865">
    <property type="entry name" value="ZF_MYND_2"/>
    <property type="match status" value="1"/>
</dbReference>
<reference evidence="6" key="1">
    <citation type="submission" date="2018-04" db="EMBL/GenBank/DDBJ databases">
        <title>Whole genome sequencing of Hypsizygus marmoreus.</title>
        <authorList>
            <person name="Choi I.-G."/>
            <person name="Min B."/>
            <person name="Kim J.-G."/>
            <person name="Kim S."/>
            <person name="Oh Y.-L."/>
            <person name="Kong W.-S."/>
            <person name="Park H."/>
            <person name="Jeong J."/>
            <person name="Song E.-S."/>
        </authorList>
    </citation>
    <scope>NUCLEOTIDE SEQUENCE [LARGE SCALE GENOMIC DNA]</scope>
    <source>
        <strain evidence="6">51987-8</strain>
    </source>
</reference>
<evidence type="ECO:0000259" key="5">
    <source>
        <dbReference type="PROSITE" id="PS50865"/>
    </source>
</evidence>
<name>A0A369JX05_HYPMA</name>
<evidence type="ECO:0000256" key="3">
    <source>
        <dbReference type="ARBA" id="ARBA00022833"/>
    </source>
</evidence>
<keyword evidence="2 4" id="KW-0863">Zinc-finger</keyword>
<gene>
    <name evidence="6" type="ORF">Hypma_005030</name>
</gene>
<dbReference type="Pfam" id="PF01753">
    <property type="entry name" value="zf-MYND"/>
    <property type="match status" value="1"/>
</dbReference>
<dbReference type="AlphaFoldDB" id="A0A369JX05"/>
<dbReference type="GO" id="GO:0008270">
    <property type="term" value="F:zinc ion binding"/>
    <property type="evidence" value="ECO:0007669"/>
    <property type="project" value="UniProtKB-KW"/>
</dbReference>
<evidence type="ECO:0000256" key="2">
    <source>
        <dbReference type="ARBA" id="ARBA00022771"/>
    </source>
</evidence>
<keyword evidence="7" id="KW-1185">Reference proteome</keyword>
<keyword evidence="3" id="KW-0862">Zinc</keyword>